<dbReference type="Pfam" id="PF03703">
    <property type="entry name" value="bPH_2"/>
    <property type="match status" value="1"/>
</dbReference>
<feature type="domain" description="YdbS-like PH" evidence="2">
    <location>
        <begin position="83"/>
        <end position="154"/>
    </location>
</feature>
<reference evidence="3 4" key="1">
    <citation type="submission" date="2019-12" db="EMBL/GenBank/DDBJ databases">
        <title>The complete genome of the thermophilic, anoxygenic phototrophic gammaproteobacterium Thermochromatium tepidum.</title>
        <authorList>
            <person name="Sattley W.M."/>
            <person name="Swingley W.D."/>
            <person name="Burchell B.M."/>
            <person name="Gurbani S.A."/>
            <person name="Kujawa C.M."/>
            <person name="Nuccio D.A."/>
            <person name="Schladweiler J."/>
            <person name="Shaffer K.N."/>
            <person name="Stokes L.M."/>
            <person name="Touchman J.W."/>
            <person name="Blankenship R.E."/>
            <person name="Madigan M.T."/>
        </authorList>
    </citation>
    <scope>NUCLEOTIDE SEQUENCE [LARGE SCALE GENOMIC DNA]</scope>
    <source>
        <strain evidence="3 4">ATCC 43061</strain>
    </source>
</reference>
<dbReference type="PANTHER" id="PTHR37938:SF1">
    <property type="entry name" value="BLL0215 PROTEIN"/>
    <property type="match status" value="1"/>
</dbReference>
<dbReference type="Proteomes" id="UP000426424">
    <property type="component" value="Chromosome"/>
</dbReference>
<dbReference type="EMBL" id="CP039268">
    <property type="protein sequence ID" value="QGU33092.1"/>
    <property type="molecule type" value="Genomic_DNA"/>
</dbReference>
<evidence type="ECO:0000256" key="1">
    <source>
        <dbReference type="SAM" id="Phobius"/>
    </source>
</evidence>
<dbReference type="AlphaFoldDB" id="A0A6I6E5H7"/>
<feature type="transmembrane region" description="Helical" evidence="1">
    <location>
        <begin position="20"/>
        <end position="37"/>
    </location>
</feature>
<dbReference type="KEGG" id="ttp:E6P07_08960"/>
<evidence type="ECO:0000313" key="3">
    <source>
        <dbReference type="EMBL" id="QGU33092.1"/>
    </source>
</evidence>
<dbReference type="RefSeq" id="WP_153975286.1">
    <property type="nucleotide sequence ID" value="NZ_CP039268.1"/>
</dbReference>
<accession>A0A6I6E5H7</accession>
<organism evidence="3 4">
    <name type="scientific">Thermochromatium tepidum ATCC 43061</name>
    <dbReference type="NCBI Taxonomy" id="316276"/>
    <lineage>
        <taxon>Bacteria</taxon>
        <taxon>Pseudomonadati</taxon>
        <taxon>Pseudomonadota</taxon>
        <taxon>Gammaproteobacteria</taxon>
        <taxon>Chromatiales</taxon>
        <taxon>Chromatiaceae</taxon>
        <taxon>Thermochromatium</taxon>
    </lineage>
</organism>
<gene>
    <name evidence="3" type="ORF">E6P07_08960</name>
</gene>
<evidence type="ECO:0000313" key="4">
    <source>
        <dbReference type="Proteomes" id="UP000426424"/>
    </source>
</evidence>
<keyword evidence="1" id="KW-1133">Transmembrane helix</keyword>
<dbReference type="OrthoDB" id="6088889at2"/>
<name>A0A6I6E5H7_THETI</name>
<dbReference type="InterPro" id="IPR005182">
    <property type="entry name" value="YdbS-like_PH"/>
</dbReference>
<keyword evidence="4" id="KW-1185">Reference proteome</keyword>
<dbReference type="PANTHER" id="PTHR37938">
    <property type="entry name" value="BLL0215 PROTEIN"/>
    <property type="match status" value="1"/>
</dbReference>
<protein>
    <submittedName>
        <fullName evidence="3">PH domain-containing protein</fullName>
    </submittedName>
</protein>
<keyword evidence="1" id="KW-0812">Transmembrane</keyword>
<proteinExistence type="predicted"/>
<sequence length="162" mass="17976">MPQVLYDAHPSLLRTRPFGTLLTVLLMLGGILIAVTGDQLVPPELRSQIQSDGRTLQMIGIGVFVFFTLQLLTWWVATLSDHLEITSDEILWTHGLFSKQYTEINMASVRTVRVTQTLFQRIMNAGDISIYTAGDTPELVVRGLPDPGRIRELIKAQPACGA</sequence>
<feature type="transmembrane region" description="Helical" evidence="1">
    <location>
        <begin position="58"/>
        <end position="77"/>
    </location>
</feature>
<evidence type="ECO:0000259" key="2">
    <source>
        <dbReference type="Pfam" id="PF03703"/>
    </source>
</evidence>
<keyword evidence="1" id="KW-0472">Membrane</keyword>